<sequence>MLVDSADQEMDTLKHGLNLQYLLVTVNRLLVIYGAMRKSNSPSVEEQHTLMAGKQALDANSVKFVSPLSSMSSRMEHDDEGASRRYRTLADCVATSKPQELDPDKLLLATSEEPNTVEEANGELQ</sequence>
<organism evidence="2 3">
    <name type="scientific">Marchantia polymorpha subsp. ruderalis</name>
    <dbReference type="NCBI Taxonomy" id="1480154"/>
    <lineage>
        <taxon>Eukaryota</taxon>
        <taxon>Viridiplantae</taxon>
        <taxon>Streptophyta</taxon>
        <taxon>Embryophyta</taxon>
        <taxon>Marchantiophyta</taxon>
        <taxon>Marchantiopsida</taxon>
        <taxon>Marchantiidae</taxon>
        <taxon>Marchantiales</taxon>
        <taxon>Marchantiaceae</taxon>
        <taxon>Marchantia</taxon>
    </lineage>
</organism>
<dbReference type="AlphaFoldDB" id="A0A176W5N2"/>
<name>A0A176W5N2_MARPO</name>
<comment type="caution">
    <text evidence="2">The sequence shown here is derived from an EMBL/GenBank/DDBJ whole genome shotgun (WGS) entry which is preliminary data.</text>
</comment>
<accession>A0A176W5N2</accession>
<dbReference type="EMBL" id="LVLJ01001867">
    <property type="protein sequence ID" value="OAE27516.1"/>
    <property type="molecule type" value="Genomic_DNA"/>
</dbReference>
<evidence type="ECO:0000313" key="3">
    <source>
        <dbReference type="Proteomes" id="UP000077202"/>
    </source>
</evidence>
<keyword evidence="3" id="KW-1185">Reference proteome</keyword>
<evidence type="ECO:0000256" key="1">
    <source>
        <dbReference type="SAM" id="MobiDB-lite"/>
    </source>
</evidence>
<evidence type="ECO:0000313" key="2">
    <source>
        <dbReference type="EMBL" id="OAE27516.1"/>
    </source>
</evidence>
<gene>
    <name evidence="2" type="ORF">AXG93_3857s1140</name>
</gene>
<protein>
    <submittedName>
        <fullName evidence="2">Uncharacterized protein</fullName>
    </submittedName>
</protein>
<dbReference type="Proteomes" id="UP000077202">
    <property type="component" value="Unassembled WGS sequence"/>
</dbReference>
<proteinExistence type="predicted"/>
<feature type="region of interest" description="Disordered" evidence="1">
    <location>
        <begin position="95"/>
        <end position="125"/>
    </location>
</feature>
<reference evidence="2" key="1">
    <citation type="submission" date="2016-03" db="EMBL/GenBank/DDBJ databases">
        <title>Mechanisms controlling the formation of the plant cell surface in tip-growing cells are functionally conserved among land plants.</title>
        <authorList>
            <person name="Honkanen S."/>
            <person name="Jones V.A."/>
            <person name="Morieri G."/>
            <person name="Champion C."/>
            <person name="Hetherington A.J."/>
            <person name="Kelly S."/>
            <person name="Saint-Marcoux D."/>
            <person name="Proust H."/>
            <person name="Prescott H."/>
            <person name="Dolan L."/>
        </authorList>
    </citation>
    <scope>NUCLEOTIDE SEQUENCE [LARGE SCALE GENOMIC DNA]</scope>
    <source>
        <tissue evidence="2">Whole gametophyte</tissue>
    </source>
</reference>